<keyword evidence="4 11" id="KW-0808">Transferase</keyword>
<evidence type="ECO:0000313" key="13">
    <source>
        <dbReference type="Proteomes" id="UP000217448"/>
    </source>
</evidence>
<protein>
    <submittedName>
        <fullName evidence="12">Exopolysaccharide biosynthesis protein</fullName>
    </submittedName>
    <submittedName>
        <fullName evidence="11">Sugar transferase</fullName>
    </submittedName>
</protein>
<dbReference type="Proteomes" id="UP000217448">
    <property type="component" value="Unassembled WGS sequence"/>
</dbReference>
<proteinExistence type="inferred from homology"/>
<evidence type="ECO:0000256" key="5">
    <source>
        <dbReference type="ARBA" id="ARBA00022692"/>
    </source>
</evidence>
<dbReference type="GO" id="GO:0000271">
    <property type="term" value="P:polysaccharide biosynthetic process"/>
    <property type="evidence" value="ECO:0007669"/>
    <property type="project" value="UniProtKB-KW"/>
</dbReference>
<comment type="similarity">
    <text evidence="2">Belongs to the bacterial sugar transferase family.</text>
</comment>
<dbReference type="EMBL" id="NTHN02000004">
    <property type="protein sequence ID" value="MCT4369435.1"/>
    <property type="molecule type" value="Genomic_DNA"/>
</dbReference>
<evidence type="ECO:0000313" key="12">
    <source>
        <dbReference type="EMBL" id="PBD17711.1"/>
    </source>
</evidence>
<evidence type="ECO:0000256" key="3">
    <source>
        <dbReference type="ARBA" id="ARBA00022475"/>
    </source>
</evidence>
<dbReference type="AlphaFoldDB" id="A0A2A3JR93"/>
<evidence type="ECO:0000256" key="8">
    <source>
        <dbReference type="ARBA" id="ARBA00023169"/>
    </source>
</evidence>
<gene>
    <name evidence="11" type="ORF">CLG85_003380</name>
    <name evidence="12" type="ORF">CLG85_18630</name>
</gene>
<evidence type="ECO:0000256" key="6">
    <source>
        <dbReference type="ARBA" id="ARBA00022989"/>
    </source>
</evidence>
<dbReference type="PANTHER" id="PTHR30576:SF4">
    <property type="entry name" value="UNDECAPRENYL-PHOSPHATE GALACTOSE PHOSPHOTRANSFERASE"/>
    <property type="match status" value="1"/>
</dbReference>
<name>A0A2A3JR93_9RHOB</name>
<feature type="transmembrane region" description="Helical" evidence="9">
    <location>
        <begin position="38"/>
        <end position="62"/>
    </location>
</feature>
<evidence type="ECO:0000256" key="1">
    <source>
        <dbReference type="ARBA" id="ARBA00004236"/>
    </source>
</evidence>
<dbReference type="RefSeq" id="WP_095883598.1">
    <property type="nucleotide sequence ID" value="NZ_NTHN02000004.1"/>
</dbReference>
<keyword evidence="7 9" id="KW-0472">Membrane</keyword>
<keyword evidence="5 9" id="KW-0812">Transmembrane</keyword>
<comment type="caution">
    <text evidence="12">The sequence shown here is derived from an EMBL/GenBank/DDBJ whole genome shotgun (WGS) entry which is preliminary data.</text>
</comment>
<evidence type="ECO:0000256" key="9">
    <source>
        <dbReference type="SAM" id="Phobius"/>
    </source>
</evidence>
<organism evidence="12">
    <name type="scientific">Alloyangia mangrovi</name>
    <dbReference type="NCBI Taxonomy" id="1779329"/>
    <lineage>
        <taxon>Bacteria</taxon>
        <taxon>Pseudomonadati</taxon>
        <taxon>Pseudomonadota</taxon>
        <taxon>Alphaproteobacteria</taxon>
        <taxon>Rhodobacterales</taxon>
        <taxon>Roseobacteraceae</taxon>
        <taxon>Alloyangia</taxon>
    </lineage>
</organism>
<dbReference type="GO" id="GO:0005886">
    <property type="term" value="C:plasma membrane"/>
    <property type="evidence" value="ECO:0007669"/>
    <property type="project" value="UniProtKB-SubCell"/>
</dbReference>
<reference evidence="12" key="1">
    <citation type="submission" date="2017-09" db="EMBL/GenBank/DDBJ databases">
        <title>Yangia sp. SAOS 153D whole genome sequencing.</title>
        <authorList>
            <person name="Verma A."/>
            <person name="Krishnamurthi S."/>
        </authorList>
    </citation>
    <scope>NUCLEOTIDE SEQUENCE [LARGE SCALE GENOMIC DNA]</scope>
    <source>
        <strain evidence="12">SAOS 153D</strain>
    </source>
</reference>
<sequence>MRSIDFRASEEDALSNLPSQARFRRWSDRVYAQVLKRWFDLAVAVLLIPVLLPVIAVLWAIVRADGGPGFFGHKRVGMDGKEFRCWKIRTMVPNAEEKLQALLARDEAAAAEWARDHKLTKDPRITLIGKFLRQTSLDELPQLWNVLLGDMSFVGPRPIVEAELEKYGAHQAAYLSMKPGVTGLWQVSGRNDVSYDERVAMDIEYLRVMSCGTDIKLMVKTFTAMCNRTGY</sequence>
<evidence type="ECO:0000256" key="2">
    <source>
        <dbReference type="ARBA" id="ARBA00006464"/>
    </source>
</evidence>
<evidence type="ECO:0000256" key="4">
    <source>
        <dbReference type="ARBA" id="ARBA00022679"/>
    </source>
</evidence>
<dbReference type="GO" id="GO:0016780">
    <property type="term" value="F:phosphotransferase activity, for other substituted phosphate groups"/>
    <property type="evidence" value="ECO:0007669"/>
    <property type="project" value="TreeGrafter"/>
</dbReference>
<keyword evidence="6 9" id="KW-1133">Transmembrane helix</keyword>
<dbReference type="OrthoDB" id="9808602at2"/>
<dbReference type="InterPro" id="IPR003362">
    <property type="entry name" value="Bact_transf"/>
</dbReference>
<dbReference type="Pfam" id="PF02397">
    <property type="entry name" value="Bac_transf"/>
    <property type="match status" value="1"/>
</dbReference>
<dbReference type="EMBL" id="NTHN01000331">
    <property type="protein sequence ID" value="PBD17711.1"/>
    <property type="molecule type" value="Genomic_DNA"/>
</dbReference>
<accession>A0A2A3JR93</accession>
<evidence type="ECO:0000256" key="7">
    <source>
        <dbReference type="ARBA" id="ARBA00023136"/>
    </source>
</evidence>
<evidence type="ECO:0000259" key="10">
    <source>
        <dbReference type="Pfam" id="PF02397"/>
    </source>
</evidence>
<comment type="subcellular location">
    <subcellularLocation>
        <location evidence="1">Cell membrane</location>
    </subcellularLocation>
</comment>
<evidence type="ECO:0000313" key="11">
    <source>
        <dbReference type="EMBL" id="MCT4369435.1"/>
    </source>
</evidence>
<keyword evidence="13" id="KW-1185">Reference proteome</keyword>
<keyword evidence="3" id="KW-1003">Cell membrane</keyword>
<reference evidence="11" key="3">
    <citation type="submission" date="2024-05" db="EMBL/GenBank/DDBJ databases">
        <title>Yangia mangrovi SAOS 153D genome.</title>
        <authorList>
            <person name="Verma A."/>
            <person name="Pal Y."/>
            <person name="Sundharam S."/>
            <person name="Bisht B."/>
            <person name="Srinivasan K."/>
        </authorList>
    </citation>
    <scope>NUCLEOTIDE SEQUENCE</scope>
    <source>
        <strain evidence="11">SAOS 153D</strain>
    </source>
</reference>
<keyword evidence="8" id="KW-0270">Exopolysaccharide synthesis</keyword>
<reference evidence="13" key="2">
    <citation type="submission" date="2023-07" db="EMBL/GenBank/DDBJ databases">
        <title>Yangia mangrovi SAOS 153D genome.</title>
        <authorList>
            <person name="Verma A."/>
            <person name="Pal Y."/>
            <person name="Sundharam S."/>
            <person name="Bisht B."/>
            <person name="Srinivasan K."/>
        </authorList>
    </citation>
    <scope>NUCLEOTIDE SEQUENCE [LARGE SCALE GENOMIC DNA]</scope>
    <source>
        <strain evidence="13">SAOS 153D</strain>
    </source>
</reference>
<dbReference type="PANTHER" id="PTHR30576">
    <property type="entry name" value="COLANIC BIOSYNTHESIS UDP-GLUCOSE LIPID CARRIER TRANSFERASE"/>
    <property type="match status" value="1"/>
</dbReference>
<feature type="domain" description="Bacterial sugar transferase" evidence="10">
    <location>
        <begin position="36"/>
        <end position="226"/>
    </location>
</feature>